<dbReference type="PaxDb" id="2903-EOD19741"/>
<dbReference type="GeneID" id="17265286"/>
<dbReference type="AlphaFoldDB" id="A0A0D3J8A6"/>
<dbReference type="Gene3D" id="1.25.40.20">
    <property type="entry name" value="Ankyrin repeat-containing domain"/>
    <property type="match status" value="1"/>
</dbReference>
<organism evidence="3 4">
    <name type="scientific">Emiliania huxleyi (strain CCMP1516)</name>
    <dbReference type="NCBI Taxonomy" id="280463"/>
    <lineage>
        <taxon>Eukaryota</taxon>
        <taxon>Haptista</taxon>
        <taxon>Haptophyta</taxon>
        <taxon>Prymnesiophyceae</taxon>
        <taxon>Isochrysidales</taxon>
        <taxon>Noelaerhabdaceae</taxon>
        <taxon>Emiliania</taxon>
    </lineage>
</organism>
<dbReference type="RefSeq" id="XP_005772170.1">
    <property type="nucleotide sequence ID" value="XM_005772113.1"/>
</dbReference>
<dbReference type="HOGENOM" id="CLU_1743945_0_0_1"/>
<evidence type="ECO:0000256" key="1">
    <source>
        <dbReference type="ARBA" id="ARBA00022737"/>
    </source>
</evidence>
<reference evidence="3" key="2">
    <citation type="submission" date="2024-10" db="UniProtKB">
        <authorList>
            <consortium name="EnsemblProtists"/>
        </authorList>
    </citation>
    <scope>IDENTIFICATION</scope>
</reference>
<dbReference type="GO" id="GO:0005886">
    <property type="term" value="C:plasma membrane"/>
    <property type="evidence" value="ECO:0007669"/>
    <property type="project" value="TreeGrafter"/>
</dbReference>
<keyword evidence="2" id="KW-0040">ANK repeat</keyword>
<evidence type="ECO:0000313" key="3">
    <source>
        <dbReference type="EnsemblProtists" id="EOD19741"/>
    </source>
</evidence>
<dbReference type="Pfam" id="PF12796">
    <property type="entry name" value="Ank_2"/>
    <property type="match status" value="1"/>
</dbReference>
<dbReference type="KEGG" id="ehx:EMIHUDRAFT_242661"/>
<dbReference type="Proteomes" id="UP000013827">
    <property type="component" value="Unassembled WGS sequence"/>
</dbReference>
<dbReference type="PANTHER" id="PTHR24186">
    <property type="entry name" value="PROTEIN PHOSPHATASE 1 REGULATORY SUBUNIT"/>
    <property type="match status" value="1"/>
</dbReference>
<dbReference type="EnsemblProtists" id="EOD19741">
    <property type="protein sequence ID" value="EOD19741"/>
    <property type="gene ID" value="EMIHUDRAFT_242661"/>
</dbReference>
<sequence>MDRASCSSNALHAAFKDGAADATVLALIESQPELLIQADDSWERWLPLHHAARWGAAVAVVEAAVAACPEAAKVASRGGYEPLHLAAMGGQLGVCRALLAVYPEGAFKKDSHGRTPLVEAREGGHVEIEELILSLPGAREADSAEAAGGS</sequence>
<evidence type="ECO:0000256" key="2">
    <source>
        <dbReference type="ARBA" id="ARBA00023043"/>
    </source>
</evidence>
<dbReference type="SUPFAM" id="SSF48403">
    <property type="entry name" value="Ankyrin repeat"/>
    <property type="match status" value="1"/>
</dbReference>
<name>A0A0D3J8A6_EMIH1</name>
<keyword evidence="1" id="KW-0677">Repeat</keyword>
<dbReference type="InterPro" id="IPR002110">
    <property type="entry name" value="Ankyrin_rpt"/>
</dbReference>
<evidence type="ECO:0000313" key="4">
    <source>
        <dbReference type="Proteomes" id="UP000013827"/>
    </source>
</evidence>
<keyword evidence="4" id="KW-1185">Reference proteome</keyword>
<accession>A0A0D3J8A6</accession>
<dbReference type="InterPro" id="IPR036770">
    <property type="entry name" value="Ankyrin_rpt-contain_sf"/>
</dbReference>
<dbReference type="PANTHER" id="PTHR24186:SF38">
    <property type="entry name" value="ANKYRIN REPEAT FAMILY PROTEIN"/>
    <property type="match status" value="1"/>
</dbReference>
<proteinExistence type="predicted"/>
<dbReference type="STRING" id="2903.R1E9L6"/>
<protein>
    <submittedName>
        <fullName evidence="3">Uncharacterized protein</fullName>
    </submittedName>
</protein>
<reference evidence="4" key="1">
    <citation type="journal article" date="2013" name="Nature">
        <title>Pan genome of the phytoplankton Emiliania underpins its global distribution.</title>
        <authorList>
            <person name="Read B.A."/>
            <person name="Kegel J."/>
            <person name="Klute M.J."/>
            <person name="Kuo A."/>
            <person name="Lefebvre S.C."/>
            <person name="Maumus F."/>
            <person name="Mayer C."/>
            <person name="Miller J."/>
            <person name="Monier A."/>
            <person name="Salamov A."/>
            <person name="Young J."/>
            <person name="Aguilar M."/>
            <person name="Claverie J.M."/>
            <person name="Frickenhaus S."/>
            <person name="Gonzalez K."/>
            <person name="Herman E.K."/>
            <person name="Lin Y.C."/>
            <person name="Napier J."/>
            <person name="Ogata H."/>
            <person name="Sarno A.F."/>
            <person name="Shmutz J."/>
            <person name="Schroeder D."/>
            <person name="de Vargas C."/>
            <person name="Verret F."/>
            <person name="von Dassow P."/>
            <person name="Valentin K."/>
            <person name="Van de Peer Y."/>
            <person name="Wheeler G."/>
            <person name="Dacks J.B."/>
            <person name="Delwiche C.F."/>
            <person name="Dyhrman S.T."/>
            <person name="Glockner G."/>
            <person name="John U."/>
            <person name="Richards T."/>
            <person name="Worden A.Z."/>
            <person name="Zhang X."/>
            <person name="Grigoriev I.V."/>
            <person name="Allen A.E."/>
            <person name="Bidle K."/>
            <person name="Borodovsky M."/>
            <person name="Bowler C."/>
            <person name="Brownlee C."/>
            <person name="Cock J.M."/>
            <person name="Elias M."/>
            <person name="Gladyshev V.N."/>
            <person name="Groth M."/>
            <person name="Guda C."/>
            <person name="Hadaegh A."/>
            <person name="Iglesias-Rodriguez M.D."/>
            <person name="Jenkins J."/>
            <person name="Jones B.M."/>
            <person name="Lawson T."/>
            <person name="Leese F."/>
            <person name="Lindquist E."/>
            <person name="Lobanov A."/>
            <person name="Lomsadze A."/>
            <person name="Malik S.B."/>
            <person name="Marsh M.E."/>
            <person name="Mackinder L."/>
            <person name="Mock T."/>
            <person name="Mueller-Roeber B."/>
            <person name="Pagarete A."/>
            <person name="Parker M."/>
            <person name="Probert I."/>
            <person name="Quesneville H."/>
            <person name="Raines C."/>
            <person name="Rensing S.A."/>
            <person name="Riano-Pachon D.M."/>
            <person name="Richier S."/>
            <person name="Rokitta S."/>
            <person name="Shiraiwa Y."/>
            <person name="Soanes D.M."/>
            <person name="van der Giezen M."/>
            <person name="Wahlund T.M."/>
            <person name="Williams B."/>
            <person name="Wilson W."/>
            <person name="Wolfe G."/>
            <person name="Wurch L.L."/>
        </authorList>
    </citation>
    <scope>NUCLEOTIDE SEQUENCE</scope>
</reference>